<dbReference type="GO" id="GO:0016740">
    <property type="term" value="F:transferase activity"/>
    <property type="evidence" value="ECO:0007669"/>
    <property type="project" value="UniProtKB-KW"/>
</dbReference>
<name>A0ABW3CAF9_9ACTN</name>
<keyword evidence="1 2" id="KW-0808">Transferase</keyword>
<dbReference type="PANTHER" id="PTHR48207">
    <property type="entry name" value="SUCCINATE--HYDROXYMETHYLGLUTARATE COA-TRANSFERASE"/>
    <property type="match status" value="1"/>
</dbReference>
<dbReference type="InterPro" id="IPR023606">
    <property type="entry name" value="CoA-Trfase_III_dom_1_sf"/>
</dbReference>
<dbReference type="InterPro" id="IPR050483">
    <property type="entry name" value="CoA-transferase_III_domain"/>
</dbReference>
<dbReference type="EMBL" id="JBHTIR010000503">
    <property type="protein sequence ID" value="MFD0851471.1"/>
    <property type="molecule type" value="Genomic_DNA"/>
</dbReference>
<reference evidence="3" key="1">
    <citation type="journal article" date="2019" name="Int. J. Syst. Evol. Microbiol.">
        <title>The Global Catalogue of Microorganisms (GCM) 10K type strain sequencing project: providing services to taxonomists for standard genome sequencing and annotation.</title>
        <authorList>
            <consortium name="The Broad Institute Genomics Platform"/>
            <consortium name="The Broad Institute Genome Sequencing Center for Infectious Disease"/>
            <person name="Wu L."/>
            <person name="Ma J."/>
        </authorList>
    </citation>
    <scope>NUCLEOTIDE SEQUENCE [LARGE SCALE GENOMIC DNA]</scope>
    <source>
        <strain evidence="3">JCM 31696</strain>
    </source>
</reference>
<keyword evidence="3" id="KW-1185">Reference proteome</keyword>
<feature type="non-terminal residue" evidence="2">
    <location>
        <position position="1"/>
    </location>
</feature>
<dbReference type="Pfam" id="PF02515">
    <property type="entry name" value="CoA_transf_3"/>
    <property type="match status" value="1"/>
</dbReference>
<dbReference type="PANTHER" id="PTHR48207:SF4">
    <property type="entry name" value="BLL6097 PROTEIN"/>
    <property type="match status" value="1"/>
</dbReference>
<organism evidence="2 3">
    <name type="scientific">Actinomadura adrarensis</name>
    <dbReference type="NCBI Taxonomy" id="1819600"/>
    <lineage>
        <taxon>Bacteria</taxon>
        <taxon>Bacillati</taxon>
        <taxon>Actinomycetota</taxon>
        <taxon>Actinomycetes</taxon>
        <taxon>Streptosporangiales</taxon>
        <taxon>Thermomonosporaceae</taxon>
        <taxon>Actinomadura</taxon>
    </lineage>
</organism>
<dbReference type="SUPFAM" id="SSF89796">
    <property type="entry name" value="CoA-transferase family III (CaiB/BaiF)"/>
    <property type="match status" value="1"/>
</dbReference>
<gene>
    <name evidence="2" type="ORF">ACFQ07_04535</name>
</gene>
<proteinExistence type="predicted"/>
<evidence type="ECO:0000313" key="2">
    <source>
        <dbReference type="EMBL" id="MFD0851471.1"/>
    </source>
</evidence>
<evidence type="ECO:0000313" key="3">
    <source>
        <dbReference type="Proteomes" id="UP001597083"/>
    </source>
</evidence>
<sequence>ADEAGPGPLAGLRVLDFSTTFSGPYCTRQLADLGADVIKVEAPGGDITRSLGTSRSPGMASVYVATNRGKASLELDLKQSEAQELVRSLIERADCLVHNMRLDAALRLGLDPETALAINPRLVHTAITGFGSDGPYAGRPAYDDIIQAMSGLAWLQSPAGSTDGTGTADASYV</sequence>
<accession>A0ABW3CAF9</accession>
<protein>
    <submittedName>
        <fullName evidence="2">CoA transferase</fullName>
    </submittedName>
</protein>
<dbReference type="Gene3D" id="3.40.50.10540">
    <property type="entry name" value="Crotonobetainyl-coa:carnitine coa-transferase, domain 1"/>
    <property type="match status" value="1"/>
</dbReference>
<dbReference type="Proteomes" id="UP001597083">
    <property type="component" value="Unassembled WGS sequence"/>
</dbReference>
<dbReference type="InterPro" id="IPR003673">
    <property type="entry name" value="CoA-Trfase_fam_III"/>
</dbReference>
<evidence type="ECO:0000256" key="1">
    <source>
        <dbReference type="ARBA" id="ARBA00022679"/>
    </source>
</evidence>
<feature type="non-terminal residue" evidence="2">
    <location>
        <position position="173"/>
    </location>
</feature>
<comment type="caution">
    <text evidence="2">The sequence shown here is derived from an EMBL/GenBank/DDBJ whole genome shotgun (WGS) entry which is preliminary data.</text>
</comment>